<evidence type="ECO:0000313" key="2">
    <source>
        <dbReference type="Proteomes" id="UP001293254"/>
    </source>
</evidence>
<evidence type="ECO:0000313" key="1">
    <source>
        <dbReference type="EMBL" id="KAK4433393.1"/>
    </source>
</evidence>
<comment type="caution">
    <text evidence="1">The sequence shown here is derived from an EMBL/GenBank/DDBJ whole genome shotgun (WGS) entry which is preliminary data.</text>
</comment>
<proteinExistence type="predicted"/>
<protein>
    <submittedName>
        <fullName evidence="1">Uncharacterized protein</fullName>
    </submittedName>
</protein>
<name>A0AAE1YPJ7_9LAMI</name>
<dbReference type="EMBL" id="JACGWO010000003">
    <property type="protein sequence ID" value="KAK4433393.1"/>
    <property type="molecule type" value="Genomic_DNA"/>
</dbReference>
<keyword evidence="2" id="KW-1185">Reference proteome</keyword>
<dbReference type="Proteomes" id="UP001293254">
    <property type="component" value="Unassembled WGS sequence"/>
</dbReference>
<gene>
    <name evidence="1" type="ORF">Salat_1101600</name>
</gene>
<reference evidence="1" key="2">
    <citation type="journal article" date="2024" name="Plant">
        <title>Genomic evolution and insights into agronomic trait innovations of Sesamum species.</title>
        <authorList>
            <person name="Miao H."/>
            <person name="Wang L."/>
            <person name="Qu L."/>
            <person name="Liu H."/>
            <person name="Sun Y."/>
            <person name="Le M."/>
            <person name="Wang Q."/>
            <person name="Wei S."/>
            <person name="Zheng Y."/>
            <person name="Lin W."/>
            <person name="Duan Y."/>
            <person name="Cao H."/>
            <person name="Xiong S."/>
            <person name="Wang X."/>
            <person name="Wei L."/>
            <person name="Li C."/>
            <person name="Ma Q."/>
            <person name="Ju M."/>
            <person name="Zhao R."/>
            <person name="Li G."/>
            <person name="Mu C."/>
            <person name="Tian Q."/>
            <person name="Mei H."/>
            <person name="Zhang T."/>
            <person name="Gao T."/>
            <person name="Zhang H."/>
        </authorList>
    </citation>
    <scope>NUCLEOTIDE SEQUENCE</scope>
    <source>
        <strain evidence="1">3651</strain>
    </source>
</reference>
<sequence length="105" mass="11887">MLGRYLHRSKAYSIVSSPVRCGKRCGLRSLVRGMVPHHDVLPSHGAKRLMDLQLGDLFVSGGGGLELDGGWAVRRMETEKTGGMLTRFKLSVWVVCGYRWSWRRR</sequence>
<dbReference type="AlphaFoldDB" id="A0AAE1YPJ7"/>
<organism evidence="1 2">
    <name type="scientific">Sesamum alatum</name>
    <dbReference type="NCBI Taxonomy" id="300844"/>
    <lineage>
        <taxon>Eukaryota</taxon>
        <taxon>Viridiplantae</taxon>
        <taxon>Streptophyta</taxon>
        <taxon>Embryophyta</taxon>
        <taxon>Tracheophyta</taxon>
        <taxon>Spermatophyta</taxon>
        <taxon>Magnoliopsida</taxon>
        <taxon>eudicotyledons</taxon>
        <taxon>Gunneridae</taxon>
        <taxon>Pentapetalae</taxon>
        <taxon>asterids</taxon>
        <taxon>lamiids</taxon>
        <taxon>Lamiales</taxon>
        <taxon>Pedaliaceae</taxon>
        <taxon>Sesamum</taxon>
    </lineage>
</organism>
<accession>A0AAE1YPJ7</accession>
<reference evidence="1" key="1">
    <citation type="submission" date="2020-06" db="EMBL/GenBank/DDBJ databases">
        <authorList>
            <person name="Li T."/>
            <person name="Hu X."/>
            <person name="Zhang T."/>
            <person name="Song X."/>
            <person name="Zhang H."/>
            <person name="Dai N."/>
            <person name="Sheng W."/>
            <person name="Hou X."/>
            <person name="Wei L."/>
        </authorList>
    </citation>
    <scope>NUCLEOTIDE SEQUENCE</scope>
    <source>
        <strain evidence="1">3651</strain>
        <tissue evidence="1">Leaf</tissue>
    </source>
</reference>